<dbReference type="Proteomes" id="UP000805193">
    <property type="component" value="Unassembled WGS sequence"/>
</dbReference>
<proteinExistence type="predicted"/>
<comment type="caution">
    <text evidence="1">The sequence shown here is derived from an EMBL/GenBank/DDBJ whole genome shotgun (WGS) entry which is preliminary data.</text>
</comment>
<name>A0AC60P6F6_IXOPE</name>
<accession>A0AC60P6F6</accession>
<sequence length="790" mass="89475">MPRARPRTHDGSKRLRHADVSARPTAELKKPVPYGHLAAKEWLPVPREDPERRMICLHGHQDNAGSFDFLLPKLDARGCAYMAHHFVANMVRTVRFLGWQKFCLVGHSIGGALAQLYANFFPDQVKKVVMIDSLAVTCRPPSMVLKTFRTTMLESMRIEDKDPLSQPSYMEEQLVQLYTKTSSWGYLPDDAKTMLKRGFVFVGDGRFVLTKDPRLRAFSWIKIDRAEVLEYIKAYKNDLLVLKALPGIGVCSVWHQKVLDVCQENCCKFEYLQLDRNHHIHMNQIIQDAVARRRGDVPARTTARSASVTPDVSARPTAELKIPVPYGHLAAKEWLPVPREDPERRMICLHGHQDNAGSFDFLLPKLDARWRAVALDYTGHGLSSHLPKGCVKKVVMIDSLAPTCNPPSMVLKAFRTTMLESMRIEDKDPLSQPSYTEEQLVQLYTKTSSWGYLPDDAKTMLKRGSVSIGDGRFVLTKDPRLRAIFWTKVDRAEVLEYVKAYNNDLLVLNALPGIGFCSVWHQKVLDVCQENCRKFEYLQLEGNHHIHMNQADLVAKHRTDRPIKFGSTNSAVLPRTLATPRRTAAAIVGSDLALEPSQCIAGLRRGTYCLKLPFLATSRGDRPPTEMPPFAAPWLRERERSSVLQLFSRKRCGHTTPRARPRAHGGSKRLRHADVSARPTAELKIPVPYGHLAAKEWLPVPREDPERRMICLHGHQDNAGSFDFLLPKLDARWRAVALDYTGHGLSSHLPRGCAYMAHHFVADMVRTVRFLDWQKFCLVGHSMGGMLAQL</sequence>
<organism evidence="1 2">
    <name type="scientific">Ixodes persulcatus</name>
    <name type="common">Taiga tick</name>
    <dbReference type="NCBI Taxonomy" id="34615"/>
    <lineage>
        <taxon>Eukaryota</taxon>
        <taxon>Metazoa</taxon>
        <taxon>Ecdysozoa</taxon>
        <taxon>Arthropoda</taxon>
        <taxon>Chelicerata</taxon>
        <taxon>Arachnida</taxon>
        <taxon>Acari</taxon>
        <taxon>Parasitiformes</taxon>
        <taxon>Ixodida</taxon>
        <taxon>Ixodoidea</taxon>
        <taxon>Ixodidae</taxon>
        <taxon>Ixodinae</taxon>
        <taxon>Ixodes</taxon>
    </lineage>
</organism>
<reference evidence="1 2" key="1">
    <citation type="journal article" date="2020" name="Cell">
        <title>Large-Scale Comparative Analyses of Tick Genomes Elucidate Their Genetic Diversity and Vector Capacities.</title>
        <authorList>
            <consortium name="Tick Genome and Microbiome Consortium (TIGMIC)"/>
            <person name="Jia N."/>
            <person name="Wang J."/>
            <person name="Shi W."/>
            <person name="Du L."/>
            <person name="Sun Y."/>
            <person name="Zhan W."/>
            <person name="Jiang J.F."/>
            <person name="Wang Q."/>
            <person name="Zhang B."/>
            <person name="Ji P."/>
            <person name="Bell-Sakyi L."/>
            <person name="Cui X.M."/>
            <person name="Yuan T.T."/>
            <person name="Jiang B.G."/>
            <person name="Yang W.F."/>
            <person name="Lam T.T."/>
            <person name="Chang Q.C."/>
            <person name="Ding S.J."/>
            <person name="Wang X.J."/>
            <person name="Zhu J.G."/>
            <person name="Ruan X.D."/>
            <person name="Zhao L."/>
            <person name="Wei J.T."/>
            <person name="Ye R.Z."/>
            <person name="Que T.C."/>
            <person name="Du C.H."/>
            <person name="Zhou Y.H."/>
            <person name="Cheng J.X."/>
            <person name="Dai P.F."/>
            <person name="Guo W.B."/>
            <person name="Han X.H."/>
            <person name="Huang E.J."/>
            <person name="Li L.F."/>
            <person name="Wei W."/>
            <person name="Gao Y.C."/>
            <person name="Liu J.Z."/>
            <person name="Shao H.Z."/>
            <person name="Wang X."/>
            <person name="Wang C.C."/>
            <person name="Yang T.C."/>
            <person name="Huo Q.B."/>
            <person name="Li W."/>
            <person name="Chen H.Y."/>
            <person name="Chen S.E."/>
            <person name="Zhou L.G."/>
            <person name="Ni X.B."/>
            <person name="Tian J.H."/>
            <person name="Sheng Y."/>
            <person name="Liu T."/>
            <person name="Pan Y.S."/>
            <person name="Xia L.Y."/>
            <person name="Li J."/>
            <person name="Zhao F."/>
            <person name="Cao W.C."/>
        </authorList>
    </citation>
    <scope>NUCLEOTIDE SEQUENCE [LARGE SCALE GENOMIC DNA]</scope>
    <source>
        <strain evidence="1">Iper-2018</strain>
    </source>
</reference>
<evidence type="ECO:0000313" key="1">
    <source>
        <dbReference type="EMBL" id="KAG0414891.1"/>
    </source>
</evidence>
<keyword evidence="2" id="KW-1185">Reference proteome</keyword>
<evidence type="ECO:0000313" key="2">
    <source>
        <dbReference type="Proteomes" id="UP000805193"/>
    </source>
</evidence>
<protein>
    <submittedName>
        <fullName evidence="1">Uncharacterized protein</fullName>
    </submittedName>
</protein>
<gene>
    <name evidence="1" type="ORF">HPB47_007968</name>
</gene>
<dbReference type="EMBL" id="JABSTQ010011139">
    <property type="protein sequence ID" value="KAG0414891.1"/>
    <property type="molecule type" value="Genomic_DNA"/>
</dbReference>